<dbReference type="KEGG" id="saq:Sare_4800"/>
<name>A8M8N4_SALAI</name>
<dbReference type="OrthoDB" id="4315401at2"/>
<gene>
    <name evidence="2" type="ordered locus">Sare_4800</name>
</gene>
<feature type="coiled-coil region" evidence="1">
    <location>
        <begin position="21"/>
        <end position="48"/>
    </location>
</feature>
<proteinExistence type="predicted"/>
<dbReference type="PATRIC" id="fig|391037.6.peg.4850"/>
<keyword evidence="1" id="KW-0175">Coiled coil</keyword>
<evidence type="ECO:0000256" key="1">
    <source>
        <dbReference type="SAM" id="Coils"/>
    </source>
</evidence>
<protein>
    <submittedName>
        <fullName evidence="2">Uncharacterized protein</fullName>
    </submittedName>
</protein>
<sequence length="137" mass="14693">MTPPSLLTLLTERETAAGLTVERLRAQIATLNEQLTTAETEVAELAITRKTLLSLGDPLDAAPPADPTIASPAYQQILTVFHTATTPMRAKDICQALGTGTTAKDTENLRAKLKRLVTRQILTEPEAGLFTLTPPST</sequence>
<dbReference type="eggNOG" id="ENOG5030VZ4">
    <property type="taxonomic scope" value="Bacteria"/>
</dbReference>
<dbReference type="HOGENOM" id="CLU_101005_1_0_11"/>
<evidence type="ECO:0000313" key="2">
    <source>
        <dbReference type="EMBL" id="ABW00553.1"/>
    </source>
</evidence>
<reference evidence="2" key="1">
    <citation type="submission" date="2007-10" db="EMBL/GenBank/DDBJ databases">
        <title>Complete sequence of Salinispora arenicola CNS-205.</title>
        <authorList>
            <consortium name="US DOE Joint Genome Institute"/>
            <person name="Copeland A."/>
            <person name="Lucas S."/>
            <person name="Lapidus A."/>
            <person name="Barry K."/>
            <person name="Glavina del Rio T."/>
            <person name="Dalin E."/>
            <person name="Tice H."/>
            <person name="Pitluck S."/>
            <person name="Foster B."/>
            <person name="Schmutz J."/>
            <person name="Larimer F."/>
            <person name="Land M."/>
            <person name="Hauser L."/>
            <person name="Kyrpides N."/>
            <person name="Ivanova N."/>
            <person name="Jensen P.R."/>
            <person name="Moore B.S."/>
            <person name="Penn K."/>
            <person name="Jenkins C."/>
            <person name="Udwary D."/>
            <person name="Xiang L."/>
            <person name="Gontang E."/>
            <person name="Richardson P."/>
        </authorList>
    </citation>
    <scope>NUCLEOTIDE SEQUENCE [LARGE SCALE GENOMIC DNA]</scope>
    <source>
        <strain evidence="2">CNS-205</strain>
    </source>
</reference>
<accession>A8M8N4</accession>
<dbReference type="AlphaFoldDB" id="A8M8N4"/>
<organism evidence="2">
    <name type="scientific">Salinispora arenicola (strain CNS-205)</name>
    <dbReference type="NCBI Taxonomy" id="391037"/>
    <lineage>
        <taxon>Bacteria</taxon>
        <taxon>Bacillati</taxon>
        <taxon>Actinomycetota</taxon>
        <taxon>Actinomycetes</taxon>
        <taxon>Micromonosporales</taxon>
        <taxon>Micromonosporaceae</taxon>
        <taxon>Salinispora</taxon>
    </lineage>
</organism>
<dbReference type="EMBL" id="CP000850">
    <property type="protein sequence ID" value="ABW00553.1"/>
    <property type="molecule type" value="Genomic_DNA"/>
</dbReference>